<evidence type="ECO:0000313" key="2">
    <source>
        <dbReference type="EMBL" id="MFC0522754.1"/>
    </source>
</evidence>
<keyword evidence="2" id="KW-0012">Acyltransferase</keyword>
<dbReference type="SUPFAM" id="SSF55729">
    <property type="entry name" value="Acyl-CoA N-acyltransferases (Nat)"/>
    <property type="match status" value="1"/>
</dbReference>
<dbReference type="EMBL" id="JBHLTP010000003">
    <property type="protein sequence ID" value="MFC0522754.1"/>
    <property type="molecule type" value="Genomic_DNA"/>
</dbReference>
<protein>
    <submittedName>
        <fullName evidence="2">GNAT family N-acetyltransferase</fullName>
        <ecNumber evidence="2">2.3.-.-</ecNumber>
    </submittedName>
</protein>
<name>A0ABV6LK70_9BACI</name>
<comment type="caution">
    <text evidence="2">The sequence shown here is derived from an EMBL/GenBank/DDBJ whole genome shotgun (WGS) entry which is preliminary data.</text>
</comment>
<reference evidence="2 3" key="1">
    <citation type="submission" date="2024-09" db="EMBL/GenBank/DDBJ databases">
        <authorList>
            <person name="Sun Q."/>
            <person name="Mori K."/>
        </authorList>
    </citation>
    <scope>NUCLEOTIDE SEQUENCE [LARGE SCALE GENOMIC DNA]</scope>
    <source>
        <strain evidence="2 3">NCAIM B.02529</strain>
    </source>
</reference>
<gene>
    <name evidence="2" type="ORF">ACFFGV_04010</name>
</gene>
<dbReference type="GO" id="GO:0016746">
    <property type="term" value="F:acyltransferase activity"/>
    <property type="evidence" value="ECO:0007669"/>
    <property type="project" value="UniProtKB-KW"/>
</dbReference>
<dbReference type="PANTHER" id="PTHR43415">
    <property type="entry name" value="SPERMIDINE N(1)-ACETYLTRANSFERASE"/>
    <property type="match status" value="1"/>
</dbReference>
<keyword evidence="3" id="KW-1185">Reference proteome</keyword>
<dbReference type="PANTHER" id="PTHR43415:SF3">
    <property type="entry name" value="GNAT-FAMILY ACETYLTRANSFERASE"/>
    <property type="match status" value="1"/>
</dbReference>
<dbReference type="PROSITE" id="PS51186">
    <property type="entry name" value="GNAT"/>
    <property type="match status" value="1"/>
</dbReference>
<dbReference type="RefSeq" id="WP_377345286.1">
    <property type="nucleotide sequence ID" value="NZ_JBHLTP010000003.1"/>
</dbReference>
<dbReference type="Gene3D" id="3.40.630.30">
    <property type="match status" value="1"/>
</dbReference>
<dbReference type="Pfam" id="PF00583">
    <property type="entry name" value="Acetyltransf_1"/>
    <property type="match status" value="1"/>
</dbReference>
<dbReference type="CDD" id="cd04301">
    <property type="entry name" value="NAT_SF"/>
    <property type="match status" value="1"/>
</dbReference>
<feature type="domain" description="N-acetyltransferase" evidence="1">
    <location>
        <begin position="16"/>
        <end position="182"/>
    </location>
</feature>
<evidence type="ECO:0000313" key="3">
    <source>
        <dbReference type="Proteomes" id="UP001589836"/>
    </source>
</evidence>
<dbReference type="EC" id="2.3.-.-" evidence="2"/>
<accession>A0ABV6LK70</accession>
<dbReference type="InterPro" id="IPR016181">
    <property type="entry name" value="Acyl_CoA_acyltransferase"/>
</dbReference>
<proteinExistence type="predicted"/>
<sequence>MVIIPSMTFNHKSLSYTIRSAVPDDARQMSKIRNRIDMETNYLDREPGEAFLDEIGFRKLIEQDTIKEKNLCLVAEVENRLVGFSRCEGTELKRLHHNIEFGVGVLRDYWGFGIGKHLLLQSIAWADNNNILKINLRVLETNIKAIHLYRRYGFNIEGLLKFDKRLSDGKFYNTIIMGRWKDDVS</sequence>
<organism evidence="2 3">
    <name type="scientific">Pontibacillus salicampi</name>
    <dbReference type="NCBI Taxonomy" id="1449801"/>
    <lineage>
        <taxon>Bacteria</taxon>
        <taxon>Bacillati</taxon>
        <taxon>Bacillota</taxon>
        <taxon>Bacilli</taxon>
        <taxon>Bacillales</taxon>
        <taxon>Bacillaceae</taxon>
        <taxon>Pontibacillus</taxon>
    </lineage>
</organism>
<dbReference type="InterPro" id="IPR000182">
    <property type="entry name" value="GNAT_dom"/>
</dbReference>
<evidence type="ECO:0000259" key="1">
    <source>
        <dbReference type="PROSITE" id="PS51186"/>
    </source>
</evidence>
<dbReference type="Proteomes" id="UP001589836">
    <property type="component" value="Unassembled WGS sequence"/>
</dbReference>
<keyword evidence="2" id="KW-0808">Transferase</keyword>